<feature type="domain" description="Competence protein CoiA nuclease-like" evidence="1">
    <location>
        <begin position="1"/>
        <end position="126"/>
    </location>
</feature>
<dbReference type="InterPro" id="IPR057252">
    <property type="entry name" value="CoiA_C"/>
</dbReference>
<dbReference type="Pfam" id="PF25166">
    <property type="entry name" value="CoiA_C"/>
    <property type="match status" value="1"/>
</dbReference>
<comment type="caution">
    <text evidence="3">The sequence shown here is derived from an EMBL/GenBank/DDBJ whole genome shotgun (WGS) entry which is preliminary data.</text>
</comment>
<reference evidence="3 4" key="1">
    <citation type="submission" date="2019-07" db="EMBL/GenBank/DDBJ databases">
        <title>Whole genome shotgun sequence of Alkalibacterium kapii NBRC 103247.</title>
        <authorList>
            <person name="Hosoyama A."/>
            <person name="Uohara A."/>
            <person name="Ohji S."/>
            <person name="Ichikawa N."/>
        </authorList>
    </citation>
    <scope>NUCLEOTIDE SEQUENCE [LARGE SCALE GENOMIC DNA]</scope>
    <source>
        <strain evidence="3 4">NBRC 103247</strain>
    </source>
</reference>
<evidence type="ECO:0000313" key="3">
    <source>
        <dbReference type="EMBL" id="GEK91426.1"/>
    </source>
</evidence>
<dbReference type="EMBL" id="BJUY01000011">
    <property type="protein sequence ID" value="GEK91426.1"/>
    <property type="molecule type" value="Genomic_DNA"/>
</dbReference>
<dbReference type="Proteomes" id="UP000321662">
    <property type="component" value="Unassembled WGS sequence"/>
</dbReference>
<feature type="domain" description="Competence protein CoiA C-terminal" evidence="2">
    <location>
        <begin position="136"/>
        <end position="275"/>
    </location>
</feature>
<name>A0A511ATH7_9LACT</name>
<sequence>MEKFLPGMNQRPDLLIDYNGTTVAIEFQCSPISKKTVRRRTQGYIENNIKVKWILGEKLKVDRKLSTRHYDYLSLNQHGQYNLLQLDEKEKEIMIITNIRSLYKSIDFKKVRLSFNSDRKSVEKIFSLQCDQNHTVKKLKTVETKKLYQLSFYKDERTRRFFELLYLNKISIQSLPDVVFCTVSTEWMIRTFSYQWKLLLYLWVKNIPYNEIITPNRLSRKITEWKKQTDITFHSLPELEKIDTLLPFMTFLNILTRKGYLTDLGDCRWVRTHKNITINI</sequence>
<evidence type="ECO:0000313" key="4">
    <source>
        <dbReference type="Proteomes" id="UP000321662"/>
    </source>
</evidence>
<evidence type="ECO:0000259" key="2">
    <source>
        <dbReference type="Pfam" id="PF25166"/>
    </source>
</evidence>
<organism evidence="3 4">
    <name type="scientific">Alkalibacterium kapii</name>
    <dbReference type="NCBI Taxonomy" id="426704"/>
    <lineage>
        <taxon>Bacteria</taxon>
        <taxon>Bacillati</taxon>
        <taxon>Bacillota</taxon>
        <taxon>Bacilli</taxon>
        <taxon>Lactobacillales</taxon>
        <taxon>Carnobacteriaceae</taxon>
        <taxon>Alkalibacterium</taxon>
    </lineage>
</organism>
<protein>
    <submittedName>
        <fullName evidence="3">Uncharacterized protein</fullName>
    </submittedName>
</protein>
<gene>
    <name evidence="3" type="ORF">AKA01nite_10480</name>
</gene>
<evidence type="ECO:0000259" key="1">
    <source>
        <dbReference type="Pfam" id="PF06054"/>
    </source>
</evidence>
<accession>A0A511ATH7</accession>
<dbReference type="AlphaFoldDB" id="A0A511ATH7"/>
<dbReference type="Pfam" id="PF06054">
    <property type="entry name" value="CoiA_nuc"/>
    <property type="match status" value="1"/>
</dbReference>
<proteinExistence type="predicted"/>
<keyword evidence="4" id="KW-1185">Reference proteome</keyword>
<dbReference type="InterPro" id="IPR010330">
    <property type="entry name" value="CoiA_nuc"/>
</dbReference>